<keyword evidence="1" id="KW-1133">Transmembrane helix</keyword>
<name>A0AAV4W5E5_CAEEX</name>
<dbReference type="Proteomes" id="UP001054945">
    <property type="component" value="Unassembled WGS sequence"/>
</dbReference>
<protein>
    <submittedName>
        <fullName evidence="2">Uncharacterized protein</fullName>
    </submittedName>
</protein>
<gene>
    <name evidence="2" type="ORF">CEXT_291611</name>
</gene>
<evidence type="ECO:0000313" key="3">
    <source>
        <dbReference type="Proteomes" id="UP001054945"/>
    </source>
</evidence>
<organism evidence="2 3">
    <name type="scientific">Caerostris extrusa</name>
    <name type="common">Bark spider</name>
    <name type="synonym">Caerostris bankana</name>
    <dbReference type="NCBI Taxonomy" id="172846"/>
    <lineage>
        <taxon>Eukaryota</taxon>
        <taxon>Metazoa</taxon>
        <taxon>Ecdysozoa</taxon>
        <taxon>Arthropoda</taxon>
        <taxon>Chelicerata</taxon>
        <taxon>Arachnida</taxon>
        <taxon>Araneae</taxon>
        <taxon>Araneomorphae</taxon>
        <taxon>Entelegynae</taxon>
        <taxon>Araneoidea</taxon>
        <taxon>Araneidae</taxon>
        <taxon>Caerostris</taxon>
    </lineage>
</organism>
<evidence type="ECO:0000256" key="1">
    <source>
        <dbReference type="SAM" id="Phobius"/>
    </source>
</evidence>
<keyword evidence="1" id="KW-0812">Transmembrane</keyword>
<sequence length="108" mass="12291">MSNSQRLKPLFSPSKLVMIEYSWEYPKEISKRAIHSRSIGLTVAWAIALTSFGGSIYPTLIFLLSHRQRKKMKDLPDIQVLSKPMAFESKSEFEQQQATPPSLYPSSS</sequence>
<keyword evidence="1" id="KW-0472">Membrane</keyword>
<comment type="caution">
    <text evidence="2">The sequence shown here is derived from an EMBL/GenBank/DDBJ whole genome shotgun (WGS) entry which is preliminary data.</text>
</comment>
<keyword evidence="3" id="KW-1185">Reference proteome</keyword>
<reference evidence="2 3" key="1">
    <citation type="submission" date="2021-06" db="EMBL/GenBank/DDBJ databases">
        <title>Caerostris extrusa draft genome.</title>
        <authorList>
            <person name="Kono N."/>
            <person name="Arakawa K."/>
        </authorList>
    </citation>
    <scope>NUCLEOTIDE SEQUENCE [LARGE SCALE GENOMIC DNA]</scope>
</reference>
<dbReference type="AlphaFoldDB" id="A0AAV4W5E5"/>
<proteinExistence type="predicted"/>
<accession>A0AAV4W5E5</accession>
<dbReference type="EMBL" id="BPLR01015699">
    <property type="protein sequence ID" value="GIY77952.1"/>
    <property type="molecule type" value="Genomic_DNA"/>
</dbReference>
<evidence type="ECO:0000313" key="2">
    <source>
        <dbReference type="EMBL" id="GIY77952.1"/>
    </source>
</evidence>
<feature type="transmembrane region" description="Helical" evidence="1">
    <location>
        <begin position="43"/>
        <end position="64"/>
    </location>
</feature>